<name>A0A930HZI5_9BACT</name>
<accession>A0A930HZI5</accession>
<dbReference type="RefSeq" id="WP_278492844.1">
    <property type="nucleotide sequence ID" value="NZ_CAUOMI010000024.1"/>
</dbReference>
<reference evidence="4" key="1">
    <citation type="submission" date="2020-04" db="EMBL/GenBank/DDBJ databases">
        <title>Deep metagenomics examines the oral microbiome during advanced dental caries in children, revealing novel taxa and co-occurrences with host molecules.</title>
        <authorList>
            <person name="Baker J.L."/>
            <person name="Morton J.T."/>
            <person name="Dinis M."/>
            <person name="Alvarez R."/>
            <person name="Tran N.C."/>
            <person name="Knight R."/>
            <person name="Edlund A."/>
        </authorList>
    </citation>
    <scope>NUCLEOTIDE SEQUENCE</scope>
    <source>
        <strain evidence="4">JCVI_25_bin.9</strain>
    </source>
</reference>
<dbReference type="GO" id="GO:0008757">
    <property type="term" value="F:S-adenosylmethionine-dependent methyltransferase activity"/>
    <property type="evidence" value="ECO:0007669"/>
    <property type="project" value="TreeGrafter"/>
</dbReference>
<dbReference type="AlphaFoldDB" id="A0A930HZI5"/>
<protein>
    <submittedName>
        <fullName evidence="4">Class I SAM-dependent methyltransferase</fullName>
    </submittedName>
</protein>
<keyword evidence="3" id="KW-0949">S-adenosyl-L-methionine</keyword>
<dbReference type="EMBL" id="JABZSQ010000229">
    <property type="protein sequence ID" value="MBF1415821.1"/>
    <property type="molecule type" value="Genomic_DNA"/>
</dbReference>
<dbReference type="SUPFAM" id="SSF53335">
    <property type="entry name" value="S-adenosyl-L-methionine-dependent methyltransferases"/>
    <property type="match status" value="1"/>
</dbReference>
<keyword evidence="2" id="KW-0808">Transferase</keyword>
<proteinExistence type="predicted"/>
<gene>
    <name evidence="4" type="ORF">HXN33_09605</name>
</gene>
<evidence type="ECO:0000256" key="2">
    <source>
        <dbReference type="ARBA" id="ARBA00022679"/>
    </source>
</evidence>
<evidence type="ECO:0000256" key="1">
    <source>
        <dbReference type="ARBA" id="ARBA00022603"/>
    </source>
</evidence>
<comment type="caution">
    <text evidence="4">The sequence shown here is derived from an EMBL/GenBank/DDBJ whole genome shotgun (WGS) entry which is preliminary data.</text>
</comment>
<dbReference type="PROSITE" id="PS51682">
    <property type="entry name" value="SAM_OMT_I"/>
    <property type="match status" value="1"/>
</dbReference>
<dbReference type="PANTHER" id="PTHR10509">
    <property type="entry name" value="O-METHYLTRANSFERASE-RELATED"/>
    <property type="match status" value="1"/>
</dbReference>
<organism evidence="4 5">
    <name type="scientific">Prevotella histicola</name>
    <dbReference type="NCBI Taxonomy" id="470565"/>
    <lineage>
        <taxon>Bacteria</taxon>
        <taxon>Pseudomonadati</taxon>
        <taxon>Bacteroidota</taxon>
        <taxon>Bacteroidia</taxon>
        <taxon>Bacteroidales</taxon>
        <taxon>Prevotellaceae</taxon>
        <taxon>Prevotella</taxon>
    </lineage>
</organism>
<dbReference type="CDD" id="cd02440">
    <property type="entry name" value="AdoMet_MTases"/>
    <property type="match status" value="1"/>
</dbReference>
<dbReference type="InterPro" id="IPR050362">
    <property type="entry name" value="Cation-dep_OMT"/>
</dbReference>
<evidence type="ECO:0000313" key="4">
    <source>
        <dbReference type="EMBL" id="MBF1415821.1"/>
    </source>
</evidence>
<dbReference type="InterPro" id="IPR029063">
    <property type="entry name" value="SAM-dependent_MTases_sf"/>
</dbReference>
<evidence type="ECO:0000313" key="5">
    <source>
        <dbReference type="Proteomes" id="UP000757461"/>
    </source>
</evidence>
<keyword evidence="1 4" id="KW-0489">Methyltransferase</keyword>
<dbReference type="GO" id="GO:0008171">
    <property type="term" value="F:O-methyltransferase activity"/>
    <property type="evidence" value="ECO:0007669"/>
    <property type="project" value="InterPro"/>
</dbReference>
<dbReference type="Gene3D" id="3.40.50.150">
    <property type="entry name" value="Vaccinia Virus protein VP39"/>
    <property type="match status" value="1"/>
</dbReference>
<dbReference type="Proteomes" id="UP000757461">
    <property type="component" value="Unassembled WGS sequence"/>
</dbReference>
<dbReference type="PANTHER" id="PTHR10509:SF14">
    <property type="entry name" value="CAFFEOYL-COA O-METHYLTRANSFERASE 3-RELATED"/>
    <property type="match status" value="1"/>
</dbReference>
<dbReference type="InterPro" id="IPR002935">
    <property type="entry name" value="SAM_O-MeTrfase"/>
</dbReference>
<dbReference type="Pfam" id="PF01596">
    <property type="entry name" value="Methyltransf_3"/>
    <property type="match status" value="1"/>
</dbReference>
<evidence type="ECO:0000256" key="3">
    <source>
        <dbReference type="ARBA" id="ARBA00022691"/>
    </source>
</evidence>
<dbReference type="GO" id="GO:0032259">
    <property type="term" value="P:methylation"/>
    <property type="evidence" value="ECO:0007669"/>
    <property type="project" value="UniProtKB-KW"/>
</dbReference>
<sequence>MTTLNTYTPLEEEAGADEYLASHIDPEGDYLYRLYRATNIHTIHGRMASGHLQGRLLKMLVHMIRPKNILEVGTFSGYSAICMAEGLEEGGKLYTFEINDEMEDFTRPWIEGSPVADKIDFRIGDAAEEAPKLGILFDMAFVDGDKRTYAEMYEKLLPIIRPGGYILADNTLWDWHVIDPTYDHDHQTIGIRRFNDLIAKDKRVEKVILPLRDGLTLIRKKPGAFTDSNEYKKR</sequence>